<sequence length="423" mass="47469">MANDNFKSMHCLVLDTGPIIKNDPSISTLLSQAEALYTVPSVLEEIRDATTRMRIESTLIPFLKVRSPSQASVKVIRDFARKTGDLEVLSRTDIHLMALVYELECERNHGNWRLRSSPGQKRLNGAPPESLNERDSTGKCSGKKKSNNDGNISLSTDVEEALKNLELSDKKCQRSQNDEFVISDKKELLTMSSSKILVGDVSDSENESSDDEGWIKHSNLKRYQENDRGVTTAPQDKVKVLQAAIITNDFAMQNVLLRMNINILSSNLQRISNLRTWVLRCHACFKITKNMERQFCESCGKPTLLRVACSTSKDGSFKLHLKKNKQWNTRGNVFSIPKPRSGTSSGKLMAEGRKGEWGSKLILAEDQKEYINALGIERRAKKRDLMDDDFSPGLLSGIRGERGKQGNKPNIGAGRNINSRKRK</sequence>
<dbReference type="PANTHER" id="PTHR12814:SF2">
    <property type="entry name" value="RNA-BINDING PROTEIN NOB1"/>
    <property type="match status" value="1"/>
</dbReference>
<dbReference type="GO" id="GO:0046872">
    <property type="term" value="F:metal ion binding"/>
    <property type="evidence" value="ECO:0007669"/>
    <property type="project" value="UniProtKB-UniRule"/>
</dbReference>
<dbReference type="Pfam" id="PF08772">
    <property type="entry name" value="Zn_ribbon_NOB1"/>
    <property type="match status" value="1"/>
</dbReference>
<feature type="binding site" evidence="8">
    <location>
        <position position="284"/>
    </location>
    <ligand>
        <name>Zn(2+)</name>
        <dbReference type="ChEBI" id="CHEBI:29105"/>
    </ligand>
</feature>
<dbReference type="GO" id="GO:0005737">
    <property type="term" value="C:cytoplasm"/>
    <property type="evidence" value="ECO:0007669"/>
    <property type="project" value="UniProtKB-ARBA"/>
</dbReference>
<organism evidence="12 13">
    <name type="scientific">Erysiphe pulchra</name>
    <dbReference type="NCBI Taxonomy" id="225359"/>
    <lineage>
        <taxon>Eukaryota</taxon>
        <taxon>Fungi</taxon>
        <taxon>Dikarya</taxon>
        <taxon>Ascomycota</taxon>
        <taxon>Pezizomycotina</taxon>
        <taxon>Leotiomycetes</taxon>
        <taxon>Erysiphales</taxon>
        <taxon>Erysiphaceae</taxon>
        <taxon>Erysiphe</taxon>
    </lineage>
</organism>
<comment type="subcellular location">
    <subcellularLocation>
        <location evidence="7">Nucleus</location>
        <location evidence="7">Nucleolus</location>
    </subcellularLocation>
</comment>
<evidence type="ECO:0000256" key="7">
    <source>
        <dbReference type="PIRNR" id="PIRNR037125"/>
    </source>
</evidence>
<dbReference type="InterPro" id="IPR014881">
    <property type="entry name" value="NOB1_Zn-bd"/>
</dbReference>
<protein>
    <recommendedName>
        <fullName evidence="7">20S-pre-rRNA D-site endonuclease NOB1</fullName>
    </recommendedName>
</protein>
<comment type="caution">
    <text evidence="12">The sequence shown here is derived from an EMBL/GenBank/DDBJ whole genome shotgun (WGS) entry which is preliminary data.</text>
</comment>
<evidence type="ECO:0000256" key="5">
    <source>
        <dbReference type="ARBA" id="ARBA00022833"/>
    </source>
</evidence>
<dbReference type="GO" id="GO:0030490">
    <property type="term" value="P:maturation of SSU-rRNA"/>
    <property type="evidence" value="ECO:0007669"/>
    <property type="project" value="TreeGrafter"/>
</dbReference>
<dbReference type="Proteomes" id="UP000237438">
    <property type="component" value="Unassembled WGS sequence"/>
</dbReference>
<keyword evidence="2" id="KW-0540">Nuclease</keyword>
<dbReference type="EMBL" id="PEDP01000841">
    <property type="protein sequence ID" value="POS84832.1"/>
    <property type="molecule type" value="Genomic_DNA"/>
</dbReference>
<dbReference type="GO" id="GO:0016787">
    <property type="term" value="F:hydrolase activity"/>
    <property type="evidence" value="ECO:0007669"/>
    <property type="project" value="UniProtKB-KW"/>
</dbReference>
<dbReference type="InterPro" id="IPR033411">
    <property type="entry name" value="Ribonuclease_PIN"/>
</dbReference>
<keyword evidence="5 7" id="KW-0862">Zinc</keyword>
<dbReference type="InterPro" id="IPR017117">
    <property type="entry name" value="Nob1_euk"/>
</dbReference>
<gene>
    <name evidence="12" type="ORF">EPUL_004605</name>
</gene>
<comment type="similarity">
    <text evidence="1 7">Belongs to the NOB1 family.</text>
</comment>
<dbReference type="Gene3D" id="3.40.50.1010">
    <property type="entry name" value="5'-nuclease"/>
    <property type="match status" value="1"/>
</dbReference>
<evidence type="ECO:0000313" key="12">
    <source>
        <dbReference type="EMBL" id="POS84832.1"/>
    </source>
</evidence>
<evidence type="ECO:0000259" key="10">
    <source>
        <dbReference type="Pfam" id="PF08772"/>
    </source>
</evidence>
<evidence type="ECO:0000256" key="1">
    <source>
        <dbReference type="ARBA" id="ARBA00005858"/>
    </source>
</evidence>
<dbReference type="Gene3D" id="6.20.210.10">
    <property type="entry name" value="Nin one binding (NOB1), Zn-ribbon-like"/>
    <property type="match status" value="1"/>
</dbReference>
<dbReference type="SUPFAM" id="SSF144206">
    <property type="entry name" value="NOB1 zinc finger-like"/>
    <property type="match status" value="1"/>
</dbReference>
<keyword evidence="6 7" id="KW-0539">Nucleus</keyword>
<dbReference type="InterPro" id="IPR036283">
    <property type="entry name" value="NOB1_Zf-like_sf"/>
</dbReference>
<dbReference type="OrthoDB" id="446759at2759"/>
<reference evidence="12 13" key="1">
    <citation type="submission" date="2017-10" db="EMBL/GenBank/DDBJ databases">
        <title>Development of genomic resources for the powdery mildew, Erysiphe pulchra.</title>
        <authorList>
            <person name="Wadl P.A."/>
            <person name="Mack B.M."/>
            <person name="Moore G."/>
            <person name="Beltz S.B."/>
        </authorList>
    </citation>
    <scope>NUCLEOTIDE SEQUENCE [LARGE SCALE GENOMIC DNA]</scope>
    <source>
        <strain evidence="12">Cflorida</strain>
    </source>
</reference>
<comment type="function">
    <text evidence="7">Required for the synthesis of 40S ribosome subunits. Has a role in processing 20S pre-rRNA into the mature 18S rRNA, where it is required for cleavage at the 3' end of the mature 18S rRNA (D-site). Accompanies the 20S pre-rRNA from the nucleus to the cytoplasm.</text>
</comment>
<name>A0A2S4PS19_9PEZI</name>
<dbReference type="Pfam" id="PF17146">
    <property type="entry name" value="PIN_6"/>
    <property type="match status" value="1"/>
</dbReference>
<dbReference type="GO" id="GO:0030688">
    <property type="term" value="C:preribosome, small subunit precursor"/>
    <property type="evidence" value="ECO:0007669"/>
    <property type="project" value="TreeGrafter"/>
</dbReference>
<keyword evidence="4" id="KW-0378">Hydrolase</keyword>
<feature type="region of interest" description="Disordered" evidence="9">
    <location>
        <begin position="392"/>
        <end position="423"/>
    </location>
</feature>
<evidence type="ECO:0000256" key="6">
    <source>
        <dbReference type="ARBA" id="ARBA00023242"/>
    </source>
</evidence>
<feature type="region of interest" description="Disordered" evidence="9">
    <location>
        <begin position="112"/>
        <end position="154"/>
    </location>
</feature>
<feature type="binding site" evidence="8">
    <location>
        <position position="281"/>
    </location>
    <ligand>
        <name>Zn(2+)</name>
        <dbReference type="ChEBI" id="CHEBI:29105"/>
    </ligand>
</feature>
<evidence type="ECO:0000313" key="13">
    <source>
        <dbReference type="Proteomes" id="UP000237438"/>
    </source>
</evidence>
<dbReference type="PANTHER" id="PTHR12814">
    <property type="entry name" value="RNA-BINDING PROTEIN NOB1"/>
    <property type="match status" value="1"/>
</dbReference>
<feature type="domain" description="Nin one binding (NOB1) Zn-ribbon-like" evidence="10">
    <location>
        <begin position="271"/>
        <end position="342"/>
    </location>
</feature>
<feature type="binding site" evidence="8">
    <location>
        <position position="299"/>
    </location>
    <ligand>
        <name>Zn(2+)</name>
        <dbReference type="ChEBI" id="CHEBI:29105"/>
    </ligand>
</feature>
<dbReference type="AlphaFoldDB" id="A0A2S4PS19"/>
<evidence type="ECO:0000256" key="9">
    <source>
        <dbReference type="SAM" id="MobiDB-lite"/>
    </source>
</evidence>
<proteinExistence type="inferred from homology"/>
<accession>A0A2S4PS19</accession>
<keyword evidence="13" id="KW-1185">Reference proteome</keyword>
<evidence type="ECO:0000256" key="2">
    <source>
        <dbReference type="ARBA" id="ARBA00022722"/>
    </source>
</evidence>
<dbReference type="STRING" id="225359.A0A2S4PS19"/>
<dbReference type="InterPro" id="IPR039907">
    <property type="entry name" value="NOB1"/>
</dbReference>
<dbReference type="CDD" id="cd09876">
    <property type="entry name" value="PIN_Nob1-like"/>
    <property type="match status" value="1"/>
</dbReference>
<feature type="binding site" evidence="8">
    <location>
        <position position="296"/>
    </location>
    <ligand>
        <name>Zn(2+)</name>
        <dbReference type="ChEBI" id="CHEBI:29105"/>
    </ligand>
</feature>
<dbReference type="GO" id="GO:0004521">
    <property type="term" value="F:RNA endonuclease activity"/>
    <property type="evidence" value="ECO:0007669"/>
    <property type="project" value="UniProtKB-UniRule"/>
</dbReference>
<dbReference type="GO" id="GO:0005730">
    <property type="term" value="C:nucleolus"/>
    <property type="evidence" value="ECO:0007669"/>
    <property type="project" value="UniProtKB-SubCell"/>
</dbReference>
<feature type="domain" description="Ribonuclease PIN" evidence="11">
    <location>
        <begin position="12"/>
        <end position="103"/>
    </location>
</feature>
<keyword evidence="3 7" id="KW-0479">Metal-binding</keyword>
<evidence type="ECO:0000259" key="11">
    <source>
        <dbReference type="Pfam" id="PF17146"/>
    </source>
</evidence>
<dbReference type="PIRSF" id="PIRSF037125">
    <property type="entry name" value="D-site_20S_pre-rRNA_nuclease"/>
    <property type="match status" value="1"/>
</dbReference>
<dbReference type="FunFam" id="3.40.50.1010:FF:000020">
    <property type="entry name" value="20S-pre-rRNA D-site endonuclease NOB1"/>
    <property type="match status" value="1"/>
</dbReference>
<evidence type="ECO:0000256" key="8">
    <source>
        <dbReference type="PIRSR" id="PIRSR037125-1"/>
    </source>
</evidence>
<evidence type="ECO:0000256" key="4">
    <source>
        <dbReference type="ARBA" id="ARBA00022801"/>
    </source>
</evidence>
<evidence type="ECO:0000256" key="3">
    <source>
        <dbReference type="ARBA" id="ARBA00022723"/>
    </source>
</evidence>